<sequence>MKLPKLQPRHICADYLEGLVHVVPKYGARDDAGKHCIGGFAIDLYSSLLDEQQGSFPKLYWRSLFLARHDKVSQILLTMTLQTPLCSFQCSAWGTQSDVLQKCNKLKKQVHIISLKFRLALCGSDVQDHVLQAKLTNAADVSGAIWEKLKKQVDGRLRFVFMPLYEVEGKHWFLFVADIRDR</sequence>
<dbReference type="AlphaFoldDB" id="A0A9Q1JSS9"/>
<organism evidence="1 2">
    <name type="scientific">Carnegiea gigantea</name>
    <dbReference type="NCBI Taxonomy" id="171969"/>
    <lineage>
        <taxon>Eukaryota</taxon>
        <taxon>Viridiplantae</taxon>
        <taxon>Streptophyta</taxon>
        <taxon>Embryophyta</taxon>
        <taxon>Tracheophyta</taxon>
        <taxon>Spermatophyta</taxon>
        <taxon>Magnoliopsida</taxon>
        <taxon>eudicotyledons</taxon>
        <taxon>Gunneridae</taxon>
        <taxon>Pentapetalae</taxon>
        <taxon>Caryophyllales</taxon>
        <taxon>Cactineae</taxon>
        <taxon>Cactaceae</taxon>
        <taxon>Cactoideae</taxon>
        <taxon>Echinocereeae</taxon>
        <taxon>Carnegiea</taxon>
    </lineage>
</organism>
<keyword evidence="2" id="KW-1185">Reference proteome</keyword>
<evidence type="ECO:0008006" key="3">
    <source>
        <dbReference type="Google" id="ProtNLM"/>
    </source>
</evidence>
<name>A0A9Q1JSS9_9CARY</name>
<accession>A0A9Q1JSS9</accession>
<gene>
    <name evidence="1" type="ORF">Cgig2_030669</name>
</gene>
<proteinExistence type="predicted"/>
<comment type="caution">
    <text evidence="1">The sequence shown here is derived from an EMBL/GenBank/DDBJ whole genome shotgun (WGS) entry which is preliminary data.</text>
</comment>
<evidence type="ECO:0000313" key="1">
    <source>
        <dbReference type="EMBL" id="KAJ8430270.1"/>
    </source>
</evidence>
<reference evidence="1" key="1">
    <citation type="submission" date="2022-04" db="EMBL/GenBank/DDBJ databases">
        <title>Carnegiea gigantea Genome sequencing and assembly v2.</title>
        <authorList>
            <person name="Copetti D."/>
            <person name="Sanderson M.J."/>
            <person name="Burquez A."/>
            <person name="Wojciechowski M.F."/>
        </authorList>
    </citation>
    <scope>NUCLEOTIDE SEQUENCE</scope>
    <source>
        <strain evidence="1">SGP5-SGP5p</strain>
        <tissue evidence="1">Aerial part</tissue>
    </source>
</reference>
<dbReference type="EMBL" id="JAKOGI010000812">
    <property type="protein sequence ID" value="KAJ8430270.1"/>
    <property type="molecule type" value="Genomic_DNA"/>
</dbReference>
<protein>
    <recommendedName>
        <fullName evidence="3">Ubiquitin-like protease family profile domain-containing protein</fullName>
    </recommendedName>
</protein>
<dbReference type="Proteomes" id="UP001153076">
    <property type="component" value="Unassembled WGS sequence"/>
</dbReference>
<evidence type="ECO:0000313" key="2">
    <source>
        <dbReference type="Proteomes" id="UP001153076"/>
    </source>
</evidence>